<reference evidence="2" key="1">
    <citation type="submission" date="2021-01" db="EMBL/GenBank/DDBJ databases">
        <authorList>
            <person name="Corre E."/>
            <person name="Pelletier E."/>
            <person name="Niang G."/>
            <person name="Scheremetjew M."/>
            <person name="Finn R."/>
            <person name="Kale V."/>
            <person name="Holt S."/>
            <person name="Cochrane G."/>
            <person name="Meng A."/>
            <person name="Brown T."/>
            <person name="Cohen L."/>
        </authorList>
    </citation>
    <scope>NUCLEOTIDE SEQUENCE</scope>
    <source>
        <strain evidence="2">CCMP127</strain>
    </source>
</reference>
<accession>A0A7S3P5L7</accession>
<dbReference type="EMBL" id="HBIM01005491">
    <property type="protein sequence ID" value="CAE0406852.1"/>
    <property type="molecule type" value="Transcribed_RNA"/>
</dbReference>
<organism evidence="2">
    <name type="scientific">Amphora coffeiformis</name>
    <dbReference type="NCBI Taxonomy" id="265554"/>
    <lineage>
        <taxon>Eukaryota</taxon>
        <taxon>Sar</taxon>
        <taxon>Stramenopiles</taxon>
        <taxon>Ochrophyta</taxon>
        <taxon>Bacillariophyta</taxon>
        <taxon>Bacillariophyceae</taxon>
        <taxon>Bacillariophycidae</taxon>
        <taxon>Thalassiophysales</taxon>
        <taxon>Catenulaceae</taxon>
        <taxon>Amphora</taxon>
    </lineage>
</organism>
<feature type="compositionally biased region" description="Polar residues" evidence="1">
    <location>
        <begin position="132"/>
        <end position="144"/>
    </location>
</feature>
<feature type="region of interest" description="Disordered" evidence="1">
    <location>
        <begin position="36"/>
        <end position="144"/>
    </location>
</feature>
<sequence length="144" mass="15441">MADFQESSQLCLWTYSSPEHLTWLRNKANYLARLHLAEPSAPPQDTEGATATDNTTTTTTTTPPSPAAAAAMQIPQSTEESLFSPSSHLSPVVGRASIERLSHYRPTRRPPSSSASASARHSDVSMDLSMGSFVSFSSPTSRTG</sequence>
<name>A0A7S3P5L7_9STRA</name>
<proteinExistence type="predicted"/>
<gene>
    <name evidence="2" type="ORF">ACOF00016_LOCUS4679</name>
</gene>
<evidence type="ECO:0000313" key="2">
    <source>
        <dbReference type="EMBL" id="CAE0406852.1"/>
    </source>
</evidence>
<protein>
    <submittedName>
        <fullName evidence="2">Uncharacterized protein</fullName>
    </submittedName>
</protein>
<feature type="compositionally biased region" description="Low complexity" evidence="1">
    <location>
        <begin position="49"/>
        <end position="71"/>
    </location>
</feature>
<feature type="compositionally biased region" description="Low complexity" evidence="1">
    <location>
        <begin position="110"/>
        <end position="119"/>
    </location>
</feature>
<dbReference type="AlphaFoldDB" id="A0A7S3P5L7"/>
<evidence type="ECO:0000256" key="1">
    <source>
        <dbReference type="SAM" id="MobiDB-lite"/>
    </source>
</evidence>
<feature type="compositionally biased region" description="Polar residues" evidence="1">
    <location>
        <begin position="74"/>
        <end position="89"/>
    </location>
</feature>